<dbReference type="RefSeq" id="WP_226540375.1">
    <property type="nucleotide sequence ID" value="NZ_CP129013.1"/>
</dbReference>
<sequence length="70" mass="7655">MEQRVRQLESDVTDLKTRVAVAESNITDIKTDLASIKNNTTWLLRIVIGAIVLSLLGLLMGGGEILAKTF</sequence>
<name>A0ABY9JS58_9BACI</name>
<keyword evidence="3" id="KW-1185">Reference proteome</keyword>
<organism evidence="2 3">
    <name type="scientific">Bacillus carboniphilus</name>
    <dbReference type="NCBI Taxonomy" id="86663"/>
    <lineage>
        <taxon>Bacteria</taxon>
        <taxon>Bacillati</taxon>
        <taxon>Bacillota</taxon>
        <taxon>Bacilli</taxon>
        <taxon>Bacillales</taxon>
        <taxon>Bacillaceae</taxon>
        <taxon>Bacillus</taxon>
    </lineage>
</organism>
<keyword evidence="1" id="KW-0812">Transmembrane</keyword>
<protein>
    <submittedName>
        <fullName evidence="2">Hemolysin XhlA family protein</fullName>
    </submittedName>
</protein>
<dbReference type="Gene3D" id="1.20.5.340">
    <property type="match status" value="1"/>
</dbReference>
<evidence type="ECO:0000256" key="1">
    <source>
        <dbReference type="SAM" id="Phobius"/>
    </source>
</evidence>
<proteinExistence type="predicted"/>
<accession>A0ABY9JS58</accession>
<keyword evidence="1" id="KW-0472">Membrane</keyword>
<reference evidence="2 3" key="1">
    <citation type="submission" date="2023-06" db="EMBL/GenBank/DDBJ databases">
        <title>Five Gram-positive bacteria isolated from mangrove sediments in Shenzhen, Guangdong, China.</title>
        <authorList>
            <person name="Yu S."/>
            <person name="Zheng W."/>
            <person name="Huang Y."/>
        </authorList>
    </citation>
    <scope>NUCLEOTIDE SEQUENCE [LARGE SCALE GENOMIC DNA]</scope>
    <source>
        <strain evidence="2 3">SaN35-3</strain>
    </source>
</reference>
<dbReference type="Proteomes" id="UP001197974">
    <property type="component" value="Chromosome"/>
</dbReference>
<dbReference type="Pfam" id="PF10779">
    <property type="entry name" value="XhlA"/>
    <property type="match status" value="1"/>
</dbReference>
<dbReference type="InterPro" id="IPR019715">
    <property type="entry name" value="Haemolysin_XhlA"/>
</dbReference>
<evidence type="ECO:0000313" key="3">
    <source>
        <dbReference type="Proteomes" id="UP001197974"/>
    </source>
</evidence>
<gene>
    <name evidence="2" type="ORF">LC087_10335</name>
</gene>
<feature type="transmembrane region" description="Helical" evidence="1">
    <location>
        <begin position="42"/>
        <end position="67"/>
    </location>
</feature>
<dbReference type="EMBL" id="CP129013">
    <property type="protein sequence ID" value="WLR41323.1"/>
    <property type="molecule type" value="Genomic_DNA"/>
</dbReference>
<evidence type="ECO:0000313" key="2">
    <source>
        <dbReference type="EMBL" id="WLR41323.1"/>
    </source>
</evidence>
<keyword evidence="1" id="KW-1133">Transmembrane helix</keyword>